<keyword evidence="2" id="KW-0413">Isomerase</keyword>
<comment type="caution">
    <text evidence="2">The sequence shown here is derived from an EMBL/GenBank/DDBJ whole genome shotgun (WGS) entry which is preliminary data.</text>
</comment>
<dbReference type="InterPro" id="IPR032710">
    <property type="entry name" value="NTF2-like_dom_sf"/>
</dbReference>
<evidence type="ECO:0000313" key="2">
    <source>
        <dbReference type="EMBL" id="NYI87011.1"/>
    </source>
</evidence>
<name>A0A853AWN8_9PSEU</name>
<proteinExistence type="predicted"/>
<dbReference type="InterPro" id="IPR037401">
    <property type="entry name" value="SnoaL-like"/>
</dbReference>
<dbReference type="Gene3D" id="3.10.450.50">
    <property type="match status" value="2"/>
</dbReference>
<organism evidence="2 3">
    <name type="scientific">Amycolatopsis endophytica</name>
    <dbReference type="NCBI Taxonomy" id="860233"/>
    <lineage>
        <taxon>Bacteria</taxon>
        <taxon>Bacillati</taxon>
        <taxon>Actinomycetota</taxon>
        <taxon>Actinomycetes</taxon>
        <taxon>Pseudonocardiales</taxon>
        <taxon>Pseudonocardiaceae</taxon>
        <taxon>Amycolatopsis</taxon>
    </lineage>
</organism>
<dbReference type="GO" id="GO:0016853">
    <property type="term" value="F:isomerase activity"/>
    <property type="evidence" value="ECO:0007669"/>
    <property type="project" value="UniProtKB-KW"/>
</dbReference>
<feature type="domain" description="SnoaL-like" evidence="1">
    <location>
        <begin position="12"/>
        <end position="105"/>
    </location>
</feature>
<evidence type="ECO:0000313" key="3">
    <source>
        <dbReference type="Proteomes" id="UP000549616"/>
    </source>
</evidence>
<accession>A0A853AWN8</accession>
<dbReference type="Pfam" id="PF12680">
    <property type="entry name" value="SnoaL_2"/>
    <property type="match status" value="2"/>
</dbReference>
<gene>
    <name evidence="2" type="ORF">HNR02_000334</name>
</gene>
<keyword evidence="3" id="KW-1185">Reference proteome</keyword>
<protein>
    <submittedName>
        <fullName evidence="2">Ketosteroid isomerase-like protein</fullName>
    </submittedName>
</protein>
<sequence length="275" mass="29513">MTRSPAEVVGSLIAGITAGRWTELAALYATDTVVEHPLLKTRLTGRQALEEHFARASGRKLEAFDVVLHETTDPEVVIAEYGYRFPGCTTANVQVVRVRDGLITHSRDYHDHLLMAVARSAPVEATPPGPVPGGPLPEVPDGSPQSVLLRLLTLPLESRADLYAEDAYVTHPFHPGAPALRGRDELREHFAGGPSAVPAPRNVVFHQGIDPEMIVTEFTYTGDALVAHNIFVSRVSGGRITESRDYADHVAFAAAAGRLPELVAAARSALGQAPT</sequence>
<dbReference type="AlphaFoldDB" id="A0A853AWN8"/>
<feature type="domain" description="SnoaL-like" evidence="1">
    <location>
        <begin position="160"/>
        <end position="242"/>
    </location>
</feature>
<dbReference type="SUPFAM" id="SSF54427">
    <property type="entry name" value="NTF2-like"/>
    <property type="match status" value="2"/>
</dbReference>
<dbReference type="RefSeq" id="WP_179771465.1">
    <property type="nucleotide sequence ID" value="NZ_JACCFK010000001.1"/>
</dbReference>
<evidence type="ECO:0000259" key="1">
    <source>
        <dbReference type="Pfam" id="PF12680"/>
    </source>
</evidence>
<reference evidence="2 3" key="1">
    <citation type="submission" date="2020-07" db="EMBL/GenBank/DDBJ databases">
        <title>Sequencing the genomes of 1000 actinobacteria strains.</title>
        <authorList>
            <person name="Klenk H.-P."/>
        </authorList>
    </citation>
    <scope>NUCLEOTIDE SEQUENCE [LARGE SCALE GENOMIC DNA]</scope>
    <source>
        <strain evidence="2 3">DSM 104006</strain>
    </source>
</reference>
<dbReference type="EMBL" id="JACCFK010000001">
    <property type="protein sequence ID" value="NYI87011.1"/>
    <property type="molecule type" value="Genomic_DNA"/>
</dbReference>
<dbReference type="Proteomes" id="UP000549616">
    <property type="component" value="Unassembled WGS sequence"/>
</dbReference>